<evidence type="ECO:0000256" key="3">
    <source>
        <dbReference type="ARBA" id="ARBA00023125"/>
    </source>
</evidence>
<gene>
    <name evidence="8" type="ORF">MKW98_005032</name>
</gene>
<dbReference type="GO" id="GO:0003700">
    <property type="term" value="F:DNA-binding transcription factor activity"/>
    <property type="evidence" value="ECO:0007669"/>
    <property type="project" value="InterPro"/>
</dbReference>
<evidence type="ECO:0000256" key="4">
    <source>
        <dbReference type="ARBA" id="ARBA00023163"/>
    </source>
</evidence>
<feature type="compositionally biased region" description="Low complexity" evidence="6">
    <location>
        <begin position="176"/>
        <end position="192"/>
    </location>
</feature>
<reference evidence="8" key="1">
    <citation type="submission" date="2022-04" db="EMBL/GenBank/DDBJ databases">
        <title>A functionally conserved STORR gene fusion in Papaver species that diverged 16.8 million years ago.</title>
        <authorList>
            <person name="Catania T."/>
        </authorList>
    </citation>
    <scope>NUCLEOTIDE SEQUENCE</scope>
    <source>
        <strain evidence="8">S-188037</strain>
    </source>
</reference>
<evidence type="ECO:0000256" key="6">
    <source>
        <dbReference type="SAM" id="MobiDB-lite"/>
    </source>
</evidence>
<dbReference type="SMART" id="SM00774">
    <property type="entry name" value="WRKY"/>
    <property type="match status" value="1"/>
</dbReference>
<feature type="region of interest" description="Disordered" evidence="6">
    <location>
        <begin position="93"/>
        <end position="114"/>
    </location>
</feature>
<feature type="region of interest" description="Disordered" evidence="6">
    <location>
        <begin position="149"/>
        <end position="208"/>
    </location>
</feature>
<keyword evidence="5" id="KW-0539">Nucleus</keyword>
<dbReference type="Pfam" id="PF03106">
    <property type="entry name" value="WRKY"/>
    <property type="match status" value="1"/>
</dbReference>
<dbReference type="AlphaFoldDB" id="A0AAD4TDB1"/>
<evidence type="ECO:0000313" key="8">
    <source>
        <dbReference type="EMBL" id="KAI3955029.1"/>
    </source>
</evidence>
<protein>
    <recommendedName>
        <fullName evidence="7">WRKY domain-containing protein</fullName>
    </recommendedName>
</protein>
<dbReference type="PANTHER" id="PTHR32096:SF133">
    <property type="entry name" value="WRKY TRANSCRIPTION FACTOR 41-RELATED"/>
    <property type="match status" value="1"/>
</dbReference>
<evidence type="ECO:0000259" key="7">
    <source>
        <dbReference type="PROSITE" id="PS50811"/>
    </source>
</evidence>
<evidence type="ECO:0000313" key="9">
    <source>
        <dbReference type="Proteomes" id="UP001202328"/>
    </source>
</evidence>
<dbReference type="GO" id="GO:0000976">
    <property type="term" value="F:transcription cis-regulatory region binding"/>
    <property type="evidence" value="ECO:0007669"/>
    <property type="project" value="TreeGrafter"/>
</dbReference>
<dbReference type="InterPro" id="IPR003657">
    <property type="entry name" value="WRKY_dom"/>
</dbReference>
<dbReference type="InterPro" id="IPR044810">
    <property type="entry name" value="WRKY_plant"/>
</dbReference>
<evidence type="ECO:0000256" key="5">
    <source>
        <dbReference type="ARBA" id="ARBA00023242"/>
    </source>
</evidence>
<dbReference type="GO" id="GO:0005634">
    <property type="term" value="C:nucleus"/>
    <property type="evidence" value="ECO:0007669"/>
    <property type="project" value="UniProtKB-SubCell"/>
</dbReference>
<sequence length="208" mass="23631">MGIPSKKRKTILRWTEQVREQTGLEGPVDDGYSWRKYGMNYAFGARHLRSYYRCTNKSQGCSALKQVQRSEEDPSMFIVTYRRRHNCIQSAHLLPEQSEKRHDQQDEKQQKGSVETLINFQTGCHVKTEESHEEKVVLKSPSFSFPSAPLPTKGIEKQSTNNIFSSQLTPDNQFMSSPFSSSSTSESNSLSSHKLNNYGGGQNLQTSD</sequence>
<dbReference type="InterPro" id="IPR036576">
    <property type="entry name" value="WRKY_dom_sf"/>
</dbReference>
<comment type="caution">
    <text evidence="8">The sequence shown here is derived from an EMBL/GenBank/DDBJ whole genome shotgun (WGS) entry which is preliminary data.</text>
</comment>
<keyword evidence="9" id="KW-1185">Reference proteome</keyword>
<dbReference type="Proteomes" id="UP001202328">
    <property type="component" value="Unassembled WGS sequence"/>
</dbReference>
<name>A0AAD4TDB1_9MAGN</name>
<keyword evidence="2" id="KW-0805">Transcription regulation</keyword>
<evidence type="ECO:0000256" key="2">
    <source>
        <dbReference type="ARBA" id="ARBA00023015"/>
    </source>
</evidence>
<feature type="domain" description="WRKY" evidence="7">
    <location>
        <begin position="23"/>
        <end position="86"/>
    </location>
</feature>
<evidence type="ECO:0000256" key="1">
    <source>
        <dbReference type="ARBA" id="ARBA00004123"/>
    </source>
</evidence>
<comment type="subcellular location">
    <subcellularLocation>
        <location evidence="1">Nucleus</location>
    </subcellularLocation>
</comment>
<accession>A0AAD4TDB1</accession>
<feature type="compositionally biased region" description="Polar residues" evidence="6">
    <location>
        <begin position="157"/>
        <end position="175"/>
    </location>
</feature>
<keyword evidence="4" id="KW-0804">Transcription</keyword>
<organism evidence="8 9">
    <name type="scientific">Papaver atlanticum</name>
    <dbReference type="NCBI Taxonomy" id="357466"/>
    <lineage>
        <taxon>Eukaryota</taxon>
        <taxon>Viridiplantae</taxon>
        <taxon>Streptophyta</taxon>
        <taxon>Embryophyta</taxon>
        <taxon>Tracheophyta</taxon>
        <taxon>Spermatophyta</taxon>
        <taxon>Magnoliopsida</taxon>
        <taxon>Ranunculales</taxon>
        <taxon>Papaveraceae</taxon>
        <taxon>Papaveroideae</taxon>
        <taxon>Papaver</taxon>
    </lineage>
</organism>
<dbReference type="PROSITE" id="PS50811">
    <property type="entry name" value="WRKY"/>
    <property type="match status" value="1"/>
</dbReference>
<dbReference type="Gene3D" id="2.20.25.80">
    <property type="entry name" value="WRKY domain"/>
    <property type="match status" value="1"/>
</dbReference>
<keyword evidence="3" id="KW-0238">DNA-binding</keyword>
<dbReference type="SUPFAM" id="SSF118290">
    <property type="entry name" value="WRKY DNA-binding domain"/>
    <property type="match status" value="1"/>
</dbReference>
<dbReference type="PANTHER" id="PTHR32096">
    <property type="entry name" value="WRKY TRANSCRIPTION FACTOR 30-RELATED-RELATED"/>
    <property type="match status" value="1"/>
</dbReference>
<proteinExistence type="predicted"/>
<dbReference type="EMBL" id="JAJJMB010001820">
    <property type="protein sequence ID" value="KAI3955029.1"/>
    <property type="molecule type" value="Genomic_DNA"/>
</dbReference>
<feature type="compositionally biased region" description="Basic and acidic residues" evidence="6">
    <location>
        <begin position="97"/>
        <end position="110"/>
    </location>
</feature>